<sequence>MNIFNTGLLLLLVTFTWPSLAAPIVLDKIAAIVDNEIIMVSELESRKTAIKAQLTDPASMPSEETLTKQIIERLVVESLQMQMARRAGIR</sequence>
<dbReference type="InterPro" id="IPR027304">
    <property type="entry name" value="Trigger_fact/SurA_dom_sf"/>
</dbReference>
<dbReference type="Gene3D" id="1.10.4030.10">
    <property type="entry name" value="Porin chaperone SurA, peptide-binding domain"/>
    <property type="match status" value="1"/>
</dbReference>
<organism evidence="4">
    <name type="scientific">marine metagenome</name>
    <dbReference type="NCBI Taxonomy" id="408172"/>
    <lineage>
        <taxon>unclassified sequences</taxon>
        <taxon>metagenomes</taxon>
        <taxon>ecological metagenomes</taxon>
    </lineage>
</organism>
<dbReference type="EMBL" id="UINC01185178">
    <property type="protein sequence ID" value="SVD96752.1"/>
    <property type="molecule type" value="Genomic_DNA"/>
</dbReference>
<keyword evidence="2" id="KW-0413">Isomerase</keyword>
<evidence type="ECO:0000256" key="2">
    <source>
        <dbReference type="ARBA" id="ARBA00023110"/>
    </source>
</evidence>
<proteinExistence type="predicted"/>
<protein>
    <recommendedName>
        <fullName evidence="3">SurA N-terminal domain-containing protein</fullName>
    </recommendedName>
</protein>
<gene>
    <name evidence="4" type="ORF">METZ01_LOCUS449606</name>
</gene>
<feature type="domain" description="SurA N-terminal" evidence="3">
    <location>
        <begin position="26"/>
        <end position="90"/>
    </location>
</feature>
<dbReference type="GO" id="GO:0003755">
    <property type="term" value="F:peptidyl-prolyl cis-trans isomerase activity"/>
    <property type="evidence" value="ECO:0007669"/>
    <property type="project" value="UniProtKB-KW"/>
</dbReference>
<dbReference type="SUPFAM" id="SSF109998">
    <property type="entry name" value="Triger factor/SurA peptide-binding domain-like"/>
    <property type="match status" value="1"/>
</dbReference>
<dbReference type="PANTHER" id="PTHR47637:SF1">
    <property type="entry name" value="CHAPERONE SURA"/>
    <property type="match status" value="1"/>
</dbReference>
<dbReference type="InterPro" id="IPR015391">
    <property type="entry name" value="SurA_N"/>
</dbReference>
<feature type="non-terminal residue" evidence="4">
    <location>
        <position position="90"/>
    </location>
</feature>
<dbReference type="PANTHER" id="PTHR47637">
    <property type="entry name" value="CHAPERONE SURA"/>
    <property type="match status" value="1"/>
</dbReference>
<evidence type="ECO:0000313" key="4">
    <source>
        <dbReference type="EMBL" id="SVD96752.1"/>
    </source>
</evidence>
<name>A0A382ZMQ0_9ZZZZ</name>
<dbReference type="Pfam" id="PF09312">
    <property type="entry name" value="SurA_N"/>
    <property type="match status" value="1"/>
</dbReference>
<reference evidence="4" key="1">
    <citation type="submission" date="2018-05" db="EMBL/GenBank/DDBJ databases">
        <authorList>
            <person name="Lanie J.A."/>
            <person name="Ng W.-L."/>
            <person name="Kazmierczak K.M."/>
            <person name="Andrzejewski T.M."/>
            <person name="Davidsen T.M."/>
            <person name="Wayne K.J."/>
            <person name="Tettelin H."/>
            <person name="Glass J.I."/>
            <person name="Rusch D."/>
            <person name="Podicherti R."/>
            <person name="Tsui H.-C.T."/>
            <person name="Winkler M.E."/>
        </authorList>
    </citation>
    <scope>NUCLEOTIDE SEQUENCE</scope>
</reference>
<keyword evidence="1" id="KW-0732">Signal</keyword>
<dbReference type="AlphaFoldDB" id="A0A382ZMQ0"/>
<evidence type="ECO:0000259" key="3">
    <source>
        <dbReference type="Pfam" id="PF09312"/>
    </source>
</evidence>
<keyword evidence="2" id="KW-0697">Rotamase</keyword>
<evidence type="ECO:0000256" key="1">
    <source>
        <dbReference type="ARBA" id="ARBA00022729"/>
    </source>
</evidence>
<dbReference type="InterPro" id="IPR050280">
    <property type="entry name" value="OMP_Chaperone_SurA"/>
</dbReference>
<accession>A0A382ZMQ0</accession>